<dbReference type="AlphaFoldDB" id="A0A2Z7BB67"/>
<evidence type="ECO:0000313" key="4">
    <source>
        <dbReference type="Proteomes" id="UP000250235"/>
    </source>
</evidence>
<feature type="region of interest" description="Disordered" evidence="2">
    <location>
        <begin position="179"/>
        <end position="217"/>
    </location>
</feature>
<feature type="coiled-coil region" evidence="1">
    <location>
        <begin position="87"/>
        <end position="150"/>
    </location>
</feature>
<organism evidence="3 4">
    <name type="scientific">Dorcoceras hygrometricum</name>
    <dbReference type="NCBI Taxonomy" id="472368"/>
    <lineage>
        <taxon>Eukaryota</taxon>
        <taxon>Viridiplantae</taxon>
        <taxon>Streptophyta</taxon>
        <taxon>Embryophyta</taxon>
        <taxon>Tracheophyta</taxon>
        <taxon>Spermatophyta</taxon>
        <taxon>Magnoliopsida</taxon>
        <taxon>eudicotyledons</taxon>
        <taxon>Gunneridae</taxon>
        <taxon>Pentapetalae</taxon>
        <taxon>asterids</taxon>
        <taxon>lamiids</taxon>
        <taxon>Lamiales</taxon>
        <taxon>Gesneriaceae</taxon>
        <taxon>Didymocarpoideae</taxon>
        <taxon>Trichosporeae</taxon>
        <taxon>Loxocarpinae</taxon>
        <taxon>Dorcoceras</taxon>
    </lineage>
</organism>
<proteinExistence type="predicted"/>
<keyword evidence="4" id="KW-1185">Reference proteome</keyword>
<evidence type="ECO:0000256" key="1">
    <source>
        <dbReference type="SAM" id="Coils"/>
    </source>
</evidence>
<evidence type="ECO:0000256" key="2">
    <source>
        <dbReference type="SAM" id="MobiDB-lite"/>
    </source>
</evidence>
<evidence type="ECO:0000313" key="3">
    <source>
        <dbReference type="EMBL" id="KZV29049.1"/>
    </source>
</evidence>
<dbReference type="EMBL" id="KV009659">
    <property type="protein sequence ID" value="KZV29049.1"/>
    <property type="molecule type" value="Genomic_DNA"/>
</dbReference>
<sequence length="238" mass="26731">MSSYTESPVRSVANAVDSNPESPEGVELVEDLGITASCLSRVITYTRTRVMPELEIAWGGEVIKRLTRAHRAVNESRQSFDEAMRLHSKLVAQLEELESIRAQEKRAAEAQKEMLEAQLATEKAARAAEKEAMRSELDDALTEKTAIEVELYETKARAEEEVGIRRLCGSVLSQWLLRGGAPDPLPKREEDEEMPDEDGDEEDEKKKKKDNLNQDLNNHARSIAIARAERELLVVSVF</sequence>
<feature type="compositionally biased region" description="Acidic residues" evidence="2">
    <location>
        <begin position="190"/>
        <end position="203"/>
    </location>
</feature>
<accession>A0A2Z7BB67</accession>
<dbReference type="Proteomes" id="UP000250235">
    <property type="component" value="Unassembled WGS sequence"/>
</dbReference>
<gene>
    <name evidence="3" type="ORF">F511_15140</name>
</gene>
<name>A0A2Z7BB67_9LAMI</name>
<protein>
    <submittedName>
        <fullName evidence="3">Uncharacterized protein</fullName>
    </submittedName>
</protein>
<feature type="region of interest" description="Disordered" evidence="2">
    <location>
        <begin position="1"/>
        <end position="24"/>
    </location>
</feature>
<keyword evidence="1" id="KW-0175">Coiled coil</keyword>
<reference evidence="3 4" key="1">
    <citation type="journal article" date="2015" name="Proc. Natl. Acad. Sci. U.S.A.">
        <title>The resurrection genome of Boea hygrometrica: A blueprint for survival of dehydration.</title>
        <authorList>
            <person name="Xiao L."/>
            <person name="Yang G."/>
            <person name="Zhang L."/>
            <person name="Yang X."/>
            <person name="Zhao S."/>
            <person name="Ji Z."/>
            <person name="Zhou Q."/>
            <person name="Hu M."/>
            <person name="Wang Y."/>
            <person name="Chen M."/>
            <person name="Xu Y."/>
            <person name="Jin H."/>
            <person name="Xiao X."/>
            <person name="Hu G."/>
            <person name="Bao F."/>
            <person name="Hu Y."/>
            <person name="Wan P."/>
            <person name="Li L."/>
            <person name="Deng X."/>
            <person name="Kuang T."/>
            <person name="Xiang C."/>
            <person name="Zhu J.K."/>
            <person name="Oliver M.J."/>
            <person name="He Y."/>
        </authorList>
    </citation>
    <scope>NUCLEOTIDE SEQUENCE [LARGE SCALE GENOMIC DNA]</scope>
    <source>
        <strain evidence="4">cv. XS01</strain>
    </source>
</reference>